<evidence type="ECO:0008006" key="6">
    <source>
        <dbReference type="Google" id="ProtNLM"/>
    </source>
</evidence>
<feature type="domain" description="EF-hand" evidence="3">
    <location>
        <begin position="581"/>
        <end position="616"/>
    </location>
</feature>
<dbReference type="Gene3D" id="1.10.238.10">
    <property type="entry name" value="EF-hand"/>
    <property type="match status" value="1"/>
</dbReference>
<dbReference type="GO" id="GO:0005509">
    <property type="term" value="F:calcium ion binding"/>
    <property type="evidence" value="ECO:0007669"/>
    <property type="project" value="InterPro"/>
</dbReference>
<dbReference type="PROSITE" id="PS50222">
    <property type="entry name" value="EF_HAND_2"/>
    <property type="match status" value="1"/>
</dbReference>
<feature type="region of interest" description="Disordered" evidence="1">
    <location>
        <begin position="32"/>
        <end position="53"/>
    </location>
</feature>
<feature type="region of interest" description="Disordered" evidence="1">
    <location>
        <begin position="82"/>
        <end position="288"/>
    </location>
</feature>
<feature type="domain" description="EH" evidence="2">
    <location>
        <begin position="550"/>
        <end position="636"/>
    </location>
</feature>
<protein>
    <recommendedName>
        <fullName evidence="6">EH domain-containing protein</fullName>
    </recommendedName>
</protein>
<dbReference type="CDD" id="cd00052">
    <property type="entry name" value="EH"/>
    <property type="match status" value="1"/>
</dbReference>
<dbReference type="RefSeq" id="XP_021878994.1">
    <property type="nucleotide sequence ID" value="XM_022019511.1"/>
</dbReference>
<feature type="region of interest" description="Disordered" evidence="1">
    <location>
        <begin position="475"/>
        <end position="494"/>
    </location>
</feature>
<dbReference type="GeneID" id="33561356"/>
<dbReference type="InterPro" id="IPR011992">
    <property type="entry name" value="EF-hand-dom_pair"/>
</dbReference>
<keyword evidence="5" id="KW-1185">Reference proteome</keyword>
<evidence type="ECO:0000313" key="4">
    <source>
        <dbReference type="EMBL" id="ORZ09724.1"/>
    </source>
</evidence>
<reference evidence="4 5" key="1">
    <citation type="submission" date="2016-07" db="EMBL/GenBank/DDBJ databases">
        <title>Pervasive Adenine N6-methylation of Active Genes in Fungi.</title>
        <authorList>
            <consortium name="DOE Joint Genome Institute"/>
            <person name="Mondo S.J."/>
            <person name="Dannebaum R.O."/>
            <person name="Kuo R.C."/>
            <person name="Labutti K."/>
            <person name="Haridas S."/>
            <person name="Kuo A."/>
            <person name="Salamov A."/>
            <person name="Ahrendt S.R."/>
            <person name="Lipzen A."/>
            <person name="Sullivan W."/>
            <person name="Andreopoulos W.B."/>
            <person name="Clum A."/>
            <person name="Lindquist E."/>
            <person name="Daum C."/>
            <person name="Ramamoorthy G.K."/>
            <person name="Gryganskyi A."/>
            <person name="Culley D."/>
            <person name="Magnuson J.K."/>
            <person name="James T.Y."/>
            <person name="O'Malley M.A."/>
            <person name="Stajich J.E."/>
            <person name="Spatafora J.W."/>
            <person name="Visel A."/>
            <person name="Grigoriev I.V."/>
        </authorList>
    </citation>
    <scope>NUCLEOTIDE SEQUENCE [LARGE SCALE GENOMIC DNA]</scope>
    <source>
        <strain evidence="4 5">NRRL 3116</strain>
    </source>
</reference>
<feature type="region of interest" description="Disordered" evidence="1">
    <location>
        <begin position="357"/>
        <end position="387"/>
    </location>
</feature>
<organism evidence="4 5">
    <name type="scientific">Lobosporangium transversale</name>
    <dbReference type="NCBI Taxonomy" id="64571"/>
    <lineage>
        <taxon>Eukaryota</taxon>
        <taxon>Fungi</taxon>
        <taxon>Fungi incertae sedis</taxon>
        <taxon>Mucoromycota</taxon>
        <taxon>Mortierellomycotina</taxon>
        <taxon>Mortierellomycetes</taxon>
        <taxon>Mortierellales</taxon>
        <taxon>Mortierellaceae</taxon>
        <taxon>Lobosporangium</taxon>
    </lineage>
</organism>
<evidence type="ECO:0000259" key="2">
    <source>
        <dbReference type="PROSITE" id="PS50031"/>
    </source>
</evidence>
<dbReference type="EMBL" id="MCFF01000033">
    <property type="protein sequence ID" value="ORZ09724.1"/>
    <property type="molecule type" value="Genomic_DNA"/>
</dbReference>
<feature type="compositionally biased region" description="Low complexity" evidence="1">
    <location>
        <begin position="453"/>
        <end position="469"/>
    </location>
</feature>
<feature type="compositionally biased region" description="Low complexity" evidence="1">
    <location>
        <begin position="143"/>
        <end position="161"/>
    </location>
</feature>
<feature type="compositionally biased region" description="Pro residues" evidence="1">
    <location>
        <begin position="198"/>
        <end position="208"/>
    </location>
</feature>
<feature type="compositionally biased region" description="Low complexity" evidence="1">
    <location>
        <begin position="249"/>
        <end position="271"/>
    </location>
</feature>
<dbReference type="SMART" id="SM00027">
    <property type="entry name" value="EH"/>
    <property type="match status" value="1"/>
</dbReference>
<dbReference type="Pfam" id="PF12763">
    <property type="entry name" value="EH"/>
    <property type="match status" value="1"/>
</dbReference>
<dbReference type="InterPro" id="IPR000261">
    <property type="entry name" value="EH_dom"/>
</dbReference>
<proteinExistence type="predicted"/>
<dbReference type="STRING" id="64571.A0A1Y2GK28"/>
<dbReference type="SUPFAM" id="SSF47473">
    <property type="entry name" value="EF-hand"/>
    <property type="match status" value="1"/>
</dbReference>
<feature type="region of interest" description="Disordered" evidence="1">
    <location>
        <begin position="436"/>
        <end position="470"/>
    </location>
</feature>
<dbReference type="OrthoDB" id="1716625at2759"/>
<feature type="compositionally biased region" description="Polar residues" evidence="1">
    <location>
        <begin position="365"/>
        <end position="380"/>
    </location>
</feature>
<dbReference type="AlphaFoldDB" id="A0A1Y2GK28"/>
<evidence type="ECO:0000259" key="3">
    <source>
        <dbReference type="PROSITE" id="PS50222"/>
    </source>
</evidence>
<comment type="caution">
    <text evidence="4">The sequence shown here is derived from an EMBL/GenBank/DDBJ whole genome shotgun (WGS) entry which is preliminary data.</text>
</comment>
<name>A0A1Y2GK28_9FUNG</name>
<dbReference type="InParanoid" id="A0A1Y2GK28"/>
<feature type="compositionally biased region" description="Low complexity" evidence="1">
    <location>
        <begin position="209"/>
        <end position="222"/>
    </location>
</feature>
<evidence type="ECO:0000256" key="1">
    <source>
        <dbReference type="SAM" id="MobiDB-lite"/>
    </source>
</evidence>
<dbReference type="PROSITE" id="PS50031">
    <property type="entry name" value="EH"/>
    <property type="match status" value="1"/>
</dbReference>
<sequence length="636" mass="66424">MSNGVTMSPAIGSSRTEVAVIKPLLPARKALDASSNAKPGLESIAGSPSSGNSLTASNTVLPSLGLRSTNTAIKVGLSSATPLKAHPNSVSENKTVLRPPVLPKRNGMTEIKNNSEEEENRLPLSVKERMANLTKANQKQTKSLSSAPSATSSSTSTQLPASLPPRPTAVGAAKEQNGQTRDSSVLPGLPFSMAAKPALPPRTSPSPPSTSSGSSSTEVNPSKHVYQIQDSQVPVPKLTTFSKPRSARTGKSTTSPTISKTSSPSLTTSSTNNDALEPIASNTPPKLPNRTLIIPTAISPANKPADTAGIPGPAPFSPPTTHQALVELSFLPAITRNSQPLPLPSRAPLINTVTPSSTISPSVTRSAVQELTRSSTTGKRSPTMKGIIERNGGSTADELAMPAGAASGIKINSVGSKTLPSTMSTTSAPVAPSVVTGETKNAIPPPLPVRSNTIPITPSTSTVPSSVTPMRLQREPKTDASTSSLFSHPVSKKGGPIMDAMDAMDVIAHGWNRPAPSATKTTLPGSRIAAPSTRSLEVATPETVGVKPDARRRYEALFKALTTGEYIEGPKVHAIYVKSRLDSKTLAQIWDLVDVDNAGRLNRAQFCMGLYLIDERLASGLIPLEISDELWISVMQ</sequence>
<accession>A0A1Y2GK28</accession>
<dbReference type="Proteomes" id="UP000193648">
    <property type="component" value="Unassembled WGS sequence"/>
</dbReference>
<dbReference type="InterPro" id="IPR002048">
    <property type="entry name" value="EF_hand_dom"/>
</dbReference>
<evidence type="ECO:0000313" key="5">
    <source>
        <dbReference type="Proteomes" id="UP000193648"/>
    </source>
</evidence>
<gene>
    <name evidence="4" type="ORF">BCR41DRAFT_135582</name>
</gene>